<feature type="region of interest" description="Disordered" evidence="1">
    <location>
        <begin position="116"/>
        <end position="141"/>
    </location>
</feature>
<protein>
    <submittedName>
        <fullName evidence="2">Uncharacterized protein</fullName>
    </submittedName>
</protein>
<name>A0AAI9UET4_9PEZI</name>
<keyword evidence="3" id="KW-1185">Reference proteome</keyword>
<dbReference type="AlphaFoldDB" id="A0AAI9UET4"/>
<reference evidence="2 3" key="1">
    <citation type="submission" date="2016-10" db="EMBL/GenBank/DDBJ databases">
        <title>The genome sequence of Colletotrichum fioriniae PJ7.</title>
        <authorList>
            <person name="Baroncelli R."/>
        </authorList>
    </citation>
    <scope>NUCLEOTIDE SEQUENCE [LARGE SCALE GENOMIC DNA]</scope>
    <source>
        <strain evidence="2">Col 31</strain>
    </source>
</reference>
<gene>
    <name evidence="2" type="ORF">CMEL01_16100</name>
</gene>
<evidence type="ECO:0000256" key="1">
    <source>
        <dbReference type="SAM" id="MobiDB-lite"/>
    </source>
</evidence>
<comment type="caution">
    <text evidence="2">The sequence shown here is derived from an EMBL/GenBank/DDBJ whole genome shotgun (WGS) entry which is preliminary data.</text>
</comment>
<feature type="compositionally biased region" description="Pro residues" evidence="1">
    <location>
        <begin position="130"/>
        <end position="141"/>
    </location>
</feature>
<evidence type="ECO:0000313" key="2">
    <source>
        <dbReference type="EMBL" id="KAK1457089.1"/>
    </source>
</evidence>
<accession>A0AAI9UET4</accession>
<sequence length="258" mass="28274">TFPVPAAAAAACYLLCASTVGAGATYLLTLLEAACRNLHRTRTRTRNCNCNHLSGQSLGLSLSSLPLSLLPSPSGLSFSHSLEALFRTRYIHPPPLALLNNFVLDPVHCTFVLSSQSQSSQSQSSKDPNSNPPRPSWPPSRPLSFLPTSRPFVPALVTLLVINCASIPKPPPFVSSTCELSARRYPQLRNDKSPLSRSPLLTQKPKRIRTRLDFRNKHHVHDLGQSDFVRLPSMPILVTVGTTALPLLPRPHLVKYHS</sequence>
<feature type="non-terminal residue" evidence="2">
    <location>
        <position position="1"/>
    </location>
</feature>
<organism evidence="2 3">
    <name type="scientific">Colletotrichum melonis</name>
    <dbReference type="NCBI Taxonomy" id="1209925"/>
    <lineage>
        <taxon>Eukaryota</taxon>
        <taxon>Fungi</taxon>
        <taxon>Dikarya</taxon>
        <taxon>Ascomycota</taxon>
        <taxon>Pezizomycotina</taxon>
        <taxon>Sordariomycetes</taxon>
        <taxon>Hypocreomycetidae</taxon>
        <taxon>Glomerellales</taxon>
        <taxon>Glomerellaceae</taxon>
        <taxon>Colletotrichum</taxon>
        <taxon>Colletotrichum acutatum species complex</taxon>
    </lineage>
</organism>
<proteinExistence type="predicted"/>
<feature type="compositionally biased region" description="Low complexity" evidence="1">
    <location>
        <begin position="116"/>
        <end position="129"/>
    </location>
</feature>
<dbReference type="EMBL" id="MLGG01000017">
    <property type="protein sequence ID" value="KAK1457089.1"/>
    <property type="molecule type" value="Genomic_DNA"/>
</dbReference>
<evidence type="ECO:0000313" key="3">
    <source>
        <dbReference type="Proteomes" id="UP001239795"/>
    </source>
</evidence>
<dbReference type="Proteomes" id="UP001239795">
    <property type="component" value="Unassembled WGS sequence"/>
</dbReference>